<proteinExistence type="predicted"/>
<dbReference type="AlphaFoldDB" id="B6JV75"/>
<dbReference type="InterPro" id="IPR028095">
    <property type="entry name" value="Mso1_N_dom"/>
</dbReference>
<accession>B6JV75</accession>
<evidence type="ECO:0000313" key="3">
    <source>
        <dbReference type="EMBL" id="EEB05276.1"/>
    </source>
</evidence>
<feature type="compositionally biased region" description="Low complexity" evidence="1">
    <location>
        <begin position="133"/>
        <end position="158"/>
    </location>
</feature>
<evidence type="ECO:0000313" key="4">
    <source>
        <dbReference type="JaponicusDB" id="SJAG_00280"/>
    </source>
</evidence>
<gene>
    <name evidence="4" type="primary">mso1</name>
    <name evidence="3" type="ORF">SJAG_00280</name>
</gene>
<reference evidence="3 5" key="1">
    <citation type="journal article" date="2011" name="Science">
        <title>Comparative functional genomics of the fission yeasts.</title>
        <authorList>
            <person name="Rhind N."/>
            <person name="Chen Z."/>
            <person name="Yassour M."/>
            <person name="Thompson D.A."/>
            <person name="Haas B.J."/>
            <person name="Habib N."/>
            <person name="Wapinski I."/>
            <person name="Roy S."/>
            <person name="Lin M.F."/>
            <person name="Heiman D.I."/>
            <person name="Young S.K."/>
            <person name="Furuya K."/>
            <person name="Guo Y."/>
            <person name="Pidoux A."/>
            <person name="Chen H.M."/>
            <person name="Robbertse B."/>
            <person name="Goldberg J.M."/>
            <person name="Aoki K."/>
            <person name="Bayne E.H."/>
            <person name="Berlin A.M."/>
            <person name="Desjardins C.A."/>
            <person name="Dobbs E."/>
            <person name="Dukaj L."/>
            <person name="Fan L."/>
            <person name="FitzGerald M.G."/>
            <person name="French C."/>
            <person name="Gujja S."/>
            <person name="Hansen K."/>
            <person name="Keifenheim D."/>
            <person name="Levin J.Z."/>
            <person name="Mosher R.A."/>
            <person name="Mueller C.A."/>
            <person name="Pfiffner J."/>
            <person name="Priest M."/>
            <person name="Russ C."/>
            <person name="Smialowska A."/>
            <person name="Swoboda P."/>
            <person name="Sykes S.M."/>
            <person name="Vaughn M."/>
            <person name="Vengrova S."/>
            <person name="Yoder R."/>
            <person name="Zeng Q."/>
            <person name="Allshire R."/>
            <person name="Baulcombe D."/>
            <person name="Birren B.W."/>
            <person name="Brown W."/>
            <person name="Ekwall K."/>
            <person name="Kellis M."/>
            <person name="Leatherwood J."/>
            <person name="Levin H."/>
            <person name="Margalit H."/>
            <person name="Martienssen R."/>
            <person name="Nieduszynski C.A."/>
            <person name="Spatafora J.W."/>
            <person name="Friedman N."/>
            <person name="Dalgaard J.Z."/>
            <person name="Baumann P."/>
            <person name="Niki H."/>
            <person name="Regev A."/>
            <person name="Nusbaum C."/>
        </authorList>
    </citation>
    <scope>NUCLEOTIDE SEQUENCE [LARGE SCALE GENOMIC DNA]</scope>
    <source>
        <strain evidence="5">yFS275 / FY16936</strain>
    </source>
</reference>
<dbReference type="HOGENOM" id="CLU_1705288_0_0_1"/>
<evidence type="ECO:0000313" key="5">
    <source>
        <dbReference type="Proteomes" id="UP000001744"/>
    </source>
</evidence>
<feature type="compositionally biased region" description="Polar residues" evidence="1">
    <location>
        <begin position="1"/>
        <end position="12"/>
    </location>
</feature>
<dbReference type="Proteomes" id="UP000001744">
    <property type="component" value="Unassembled WGS sequence"/>
</dbReference>
<dbReference type="VEuPathDB" id="FungiDB:SJAG_00280"/>
<sequence>MWNKLSLTSTLSKWKDTGDDVDPEDTQVSRCLRNYYLEKTGTLPSWLQPPNWNASQTTETARLAKAYHNPNSFNLSSSSSPVSSKHASSSSAHAYSSPSRPPAPSSGLRRAPSTFDDLFESVSARKYAHHSASHTPSTPSSLSSSQRTPLSRPSTRFK</sequence>
<evidence type="ECO:0000259" key="2">
    <source>
        <dbReference type="Pfam" id="PF14475"/>
    </source>
</evidence>
<protein>
    <submittedName>
        <fullName evidence="3">Fungal protein</fullName>
    </submittedName>
</protein>
<keyword evidence="5" id="KW-1185">Reference proteome</keyword>
<organism evidence="3 5">
    <name type="scientific">Schizosaccharomyces japonicus (strain yFS275 / FY16936)</name>
    <name type="common">Fission yeast</name>
    <dbReference type="NCBI Taxonomy" id="402676"/>
    <lineage>
        <taxon>Eukaryota</taxon>
        <taxon>Fungi</taxon>
        <taxon>Dikarya</taxon>
        <taxon>Ascomycota</taxon>
        <taxon>Taphrinomycotina</taxon>
        <taxon>Schizosaccharomycetes</taxon>
        <taxon>Schizosaccharomycetales</taxon>
        <taxon>Schizosaccharomycetaceae</taxon>
        <taxon>Schizosaccharomyces</taxon>
    </lineage>
</organism>
<dbReference type="OMA" id="WLRPPGW"/>
<feature type="compositionally biased region" description="Low complexity" evidence="1">
    <location>
        <begin position="76"/>
        <end position="98"/>
    </location>
</feature>
<feature type="domain" description="Mso1 N-terminal" evidence="2">
    <location>
        <begin position="19"/>
        <end position="47"/>
    </location>
</feature>
<feature type="region of interest" description="Disordered" evidence="1">
    <location>
        <begin position="69"/>
        <end position="114"/>
    </location>
</feature>
<dbReference type="EMBL" id="KE651166">
    <property type="protein sequence ID" value="EEB05276.1"/>
    <property type="molecule type" value="Genomic_DNA"/>
</dbReference>
<name>B6JV75_SCHJY</name>
<evidence type="ECO:0000256" key="1">
    <source>
        <dbReference type="SAM" id="MobiDB-lite"/>
    </source>
</evidence>
<dbReference type="JaponicusDB" id="SJAG_00280">
    <property type="gene designation" value="mso1"/>
</dbReference>
<dbReference type="GeneID" id="7049594"/>
<dbReference type="Pfam" id="PF14475">
    <property type="entry name" value="Mso1_Sec1_bdg"/>
    <property type="match status" value="1"/>
</dbReference>
<feature type="region of interest" description="Disordered" evidence="1">
    <location>
        <begin position="1"/>
        <end position="26"/>
    </location>
</feature>
<dbReference type="RefSeq" id="XP_002171569.1">
    <property type="nucleotide sequence ID" value="XM_002171533.2"/>
</dbReference>
<feature type="region of interest" description="Disordered" evidence="1">
    <location>
        <begin position="126"/>
        <end position="158"/>
    </location>
</feature>